<protein>
    <submittedName>
        <fullName evidence="2">Uncharacterized protein</fullName>
    </submittedName>
</protein>
<proteinExistence type="predicted"/>
<feature type="region of interest" description="Disordered" evidence="1">
    <location>
        <begin position="139"/>
        <end position="204"/>
    </location>
</feature>
<organism evidence="2">
    <name type="scientific">Cacopsylla melanoneura</name>
    <dbReference type="NCBI Taxonomy" id="428564"/>
    <lineage>
        <taxon>Eukaryota</taxon>
        <taxon>Metazoa</taxon>
        <taxon>Ecdysozoa</taxon>
        <taxon>Arthropoda</taxon>
        <taxon>Hexapoda</taxon>
        <taxon>Insecta</taxon>
        <taxon>Pterygota</taxon>
        <taxon>Neoptera</taxon>
        <taxon>Paraneoptera</taxon>
        <taxon>Hemiptera</taxon>
        <taxon>Sternorrhyncha</taxon>
        <taxon>Psylloidea</taxon>
        <taxon>Psyllidae</taxon>
        <taxon>Psyllinae</taxon>
        <taxon>Cacopsylla</taxon>
    </lineage>
</organism>
<sequence>MIKETKPKTKPKQIAMHTQLEHANNKIKEILKTMKSHEPNIEAYTAIIDDLKELYGLNMKGSDENVDDVIDSMIDLASETEESKIGVSNSEVIHATLSMLLMGIEQTESQLTITKDEVADDGVSTHSEDNDADIIKVSVQPDEGEKDRVSDALDEEVEVPNDEINAKSETMTETEEKLDDVPEEQDEVGSLHDEIIDPDYYTQE</sequence>
<evidence type="ECO:0000313" key="2">
    <source>
        <dbReference type="EMBL" id="CAG6695043.1"/>
    </source>
</evidence>
<evidence type="ECO:0000256" key="1">
    <source>
        <dbReference type="SAM" id="MobiDB-lite"/>
    </source>
</evidence>
<name>A0A8D8XGX6_9HEMI</name>
<feature type="compositionally biased region" description="Acidic residues" evidence="1">
    <location>
        <begin position="152"/>
        <end position="161"/>
    </location>
</feature>
<dbReference type="AlphaFoldDB" id="A0A8D8XGX6"/>
<reference evidence="2" key="1">
    <citation type="submission" date="2021-05" db="EMBL/GenBank/DDBJ databases">
        <authorList>
            <person name="Alioto T."/>
            <person name="Alioto T."/>
            <person name="Gomez Garrido J."/>
        </authorList>
    </citation>
    <scope>NUCLEOTIDE SEQUENCE</scope>
</reference>
<feature type="compositionally biased region" description="Acidic residues" evidence="1">
    <location>
        <begin position="172"/>
        <end position="187"/>
    </location>
</feature>
<dbReference type="EMBL" id="HBUF01321398">
    <property type="protein sequence ID" value="CAG6695043.1"/>
    <property type="molecule type" value="Transcribed_RNA"/>
</dbReference>
<accession>A0A8D8XGX6</accession>